<dbReference type="EMBL" id="JALJOQ010000017">
    <property type="protein sequence ID" value="KAK9809671.1"/>
    <property type="molecule type" value="Genomic_DNA"/>
</dbReference>
<evidence type="ECO:0000313" key="1">
    <source>
        <dbReference type="EMBL" id="KAK9809671.1"/>
    </source>
</evidence>
<gene>
    <name evidence="1" type="ORF">WJX73_002743</name>
</gene>
<comment type="caution">
    <text evidence="1">The sequence shown here is derived from an EMBL/GenBank/DDBJ whole genome shotgun (WGS) entry which is preliminary data.</text>
</comment>
<dbReference type="Proteomes" id="UP001465755">
    <property type="component" value="Unassembled WGS sequence"/>
</dbReference>
<name>A0AAW1PMB0_9CHLO</name>
<sequence>MPSSAAIILCSKAAASIGELLACLQDKQQAGLQPRSSACWLERLQHKLVTRSKGYLQSSGALLSVMQMDRAAIQNVLRRRALAHKTILSGKVAAKSVMQEVPGRQPAVIFSTQSSRFAIFSRPHGISVFNAQDGSKLWERHSAEAFDRPAENICWARVRSHGRHSKLVT</sequence>
<keyword evidence="2" id="KW-1185">Reference proteome</keyword>
<evidence type="ECO:0000313" key="2">
    <source>
        <dbReference type="Proteomes" id="UP001465755"/>
    </source>
</evidence>
<protein>
    <submittedName>
        <fullName evidence="1">Uncharacterized protein</fullName>
    </submittedName>
</protein>
<proteinExistence type="predicted"/>
<organism evidence="1 2">
    <name type="scientific">Symbiochloris irregularis</name>
    <dbReference type="NCBI Taxonomy" id="706552"/>
    <lineage>
        <taxon>Eukaryota</taxon>
        <taxon>Viridiplantae</taxon>
        <taxon>Chlorophyta</taxon>
        <taxon>core chlorophytes</taxon>
        <taxon>Trebouxiophyceae</taxon>
        <taxon>Trebouxiales</taxon>
        <taxon>Trebouxiaceae</taxon>
        <taxon>Symbiochloris</taxon>
    </lineage>
</organism>
<accession>A0AAW1PMB0</accession>
<dbReference type="AlphaFoldDB" id="A0AAW1PMB0"/>
<reference evidence="1 2" key="1">
    <citation type="journal article" date="2024" name="Nat. Commun.">
        <title>Phylogenomics reveals the evolutionary origins of lichenization in chlorophyte algae.</title>
        <authorList>
            <person name="Puginier C."/>
            <person name="Libourel C."/>
            <person name="Otte J."/>
            <person name="Skaloud P."/>
            <person name="Haon M."/>
            <person name="Grisel S."/>
            <person name="Petersen M."/>
            <person name="Berrin J.G."/>
            <person name="Delaux P.M."/>
            <person name="Dal Grande F."/>
            <person name="Keller J."/>
        </authorList>
    </citation>
    <scope>NUCLEOTIDE SEQUENCE [LARGE SCALE GENOMIC DNA]</scope>
    <source>
        <strain evidence="1 2">SAG 2036</strain>
    </source>
</reference>